<evidence type="ECO:0000256" key="2">
    <source>
        <dbReference type="ARBA" id="ARBA00022527"/>
    </source>
</evidence>
<keyword evidence="2" id="KW-0723">Serine/threonine-protein kinase</keyword>
<dbReference type="EMBL" id="JRKL02004332">
    <property type="protein sequence ID" value="KAF3952838.1"/>
    <property type="molecule type" value="Genomic_DNA"/>
</dbReference>
<keyword evidence="3 9" id="KW-0812">Transmembrane</keyword>
<evidence type="ECO:0000256" key="5">
    <source>
        <dbReference type="ARBA" id="ARBA00022989"/>
    </source>
</evidence>
<keyword evidence="2" id="KW-0418">Kinase</keyword>
<gene>
    <name evidence="10" type="ORF">CMV_021648</name>
</gene>
<evidence type="ECO:0000256" key="4">
    <source>
        <dbReference type="ARBA" id="ARBA00022729"/>
    </source>
</evidence>
<evidence type="ECO:0000256" key="3">
    <source>
        <dbReference type="ARBA" id="ARBA00022692"/>
    </source>
</evidence>
<evidence type="ECO:0000256" key="6">
    <source>
        <dbReference type="ARBA" id="ARBA00023136"/>
    </source>
</evidence>
<keyword evidence="11" id="KW-1185">Reference proteome</keyword>
<feature type="compositionally biased region" description="Low complexity" evidence="8">
    <location>
        <begin position="265"/>
        <end position="278"/>
    </location>
</feature>
<accession>A0A8J4QVX4</accession>
<comment type="caution">
    <text evidence="10">The sequence shown here is derived from an EMBL/GenBank/DDBJ whole genome shotgun (WGS) entry which is preliminary data.</text>
</comment>
<dbReference type="InterPro" id="IPR045874">
    <property type="entry name" value="LRK10/LRL21-25-like"/>
</dbReference>
<dbReference type="InterPro" id="IPR011009">
    <property type="entry name" value="Kinase-like_dom_sf"/>
</dbReference>
<feature type="region of interest" description="Disordered" evidence="8">
    <location>
        <begin position="254"/>
        <end position="297"/>
    </location>
</feature>
<keyword evidence="5 9" id="KW-1133">Transmembrane helix</keyword>
<protein>
    <submittedName>
        <fullName evidence="10">Uncharacterized protein</fullName>
    </submittedName>
</protein>
<evidence type="ECO:0000256" key="1">
    <source>
        <dbReference type="ARBA" id="ARBA00004479"/>
    </source>
</evidence>
<keyword evidence="7" id="KW-0325">Glycoprotein</keyword>
<proteinExistence type="predicted"/>
<dbReference type="SUPFAM" id="SSF56112">
    <property type="entry name" value="Protein kinase-like (PK-like)"/>
    <property type="match status" value="1"/>
</dbReference>
<keyword evidence="4" id="KW-0732">Signal</keyword>
<dbReference type="Proteomes" id="UP000737018">
    <property type="component" value="Unassembled WGS sequence"/>
</dbReference>
<sequence>MTRSLPPIQFVFDSHGHLIGAKDSQVDSYGGFSNMDNEAQNVFKNFNDGVSSTMKWATIASIVSGVVMMVAIVAIVYAIIDCLRKAGTAIPAYTSLATADTDKASNPHSSSEDIEKAETPLFPVLRDSQVEHATMERFLSNMAREKPISFGMLLFEIVGRRRNFDENQTESRQWLPRWTWDMFDNTELAVMMSLCGIEEKDKEKAERVIMVALWCVQYSPDDRPLMSTVVKMLEGSMEITPPPFPFEHMVSPNPTMNLDNGSNGGSYTTSISSSSANTLEQPNSKPVHRTFEIELAT</sequence>
<dbReference type="GO" id="GO:0016020">
    <property type="term" value="C:membrane"/>
    <property type="evidence" value="ECO:0007669"/>
    <property type="project" value="UniProtKB-SubCell"/>
</dbReference>
<evidence type="ECO:0000256" key="7">
    <source>
        <dbReference type="ARBA" id="ARBA00023180"/>
    </source>
</evidence>
<dbReference type="GO" id="GO:0004674">
    <property type="term" value="F:protein serine/threonine kinase activity"/>
    <property type="evidence" value="ECO:0007669"/>
    <property type="project" value="UniProtKB-KW"/>
</dbReference>
<evidence type="ECO:0000256" key="9">
    <source>
        <dbReference type="SAM" id="Phobius"/>
    </source>
</evidence>
<comment type="subcellular location">
    <subcellularLocation>
        <location evidence="1">Membrane</location>
        <topology evidence="1">Single-pass type I membrane protein</topology>
    </subcellularLocation>
</comment>
<evidence type="ECO:0000313" key="10">
    <source>
        <dbReference type="EMBL" id="KAF3952838.1"/>
    </source>
</evidence>
<organism evidence="10 11">
    <name type="scientific">Castanea mollissima</name>
    <name type="common">Chinese chestnut</name>
    <dbReference type="NCBI Taxonomy" id="60419"/>
    <lineage>
        <taxon>Eukaryota</taxon>
        <taxon>Viridiplantae</taxon>
        <taxon>Streptophyta</taxon>
        <taxon>Embryophyta</taxon>
        <taxon>Tracheophyta</taxon>
        <taxon>Spermatophyta</taxon>
        <taxon>Magnoliopsida</taxon>
        <taxon>eudicotyledons</taxon>
        <taxon>Gunneridae</taxon>
        <taxon>Pentapetalae</taxon>
        <taxon>rosids</taxon>
        <taxon>fabids</taxon>
        <taxon>Fagales</taxon>
        <taxon>Fagaceae</taxon>
        <taxon>Castanea</taxon>
    </lineage>
</organism>
<feature type="transmembrane region" description="Helical" evidence="9">
    <location>
        <begin position="56"/>
        <end position="80"/>
    </location>
</feature>
<keyword evidence="6 9" id="KW-0472">Membrane</keyword>
<dbReference type="AlphaFoldDB" id="A0A8J4QVX4"/>
<dbReference type="PANTHER" id="PTHR27009">
    <property type="entry name" value="RUST RESISTANCE KINASE LR10-RELATED"/>
    <property type="match status" value="1"/>
</dbReference>
<evidence type="ECO:0000256" key="8">
    <source>
        <dbReference type="SAM" id="MobiDB-lite"/>
    </source>
</evidence>
<name>A0A8J4QVX4_9ROSI</name>
<keyword evidence="2" id="KW-0808">Transferase</keyword>
<evidence type="ECO:0000313" key="11">
    <source>
        <dbReference type="Proteomes" id="UP000737018"/>
    </source>
</evidence>
<reference evidence="10" key="1">
    <citation type="submission" date="2020-03" db="EMBL/GenBank/DDBJ databases">
        <title>Castanea mollissima Vanexum genome sequencing.</title>
        <authorList>
            <person name="Staton M."/>
        </authorList>
    </citation>
    <scope>NUCLEOTIDE SEQUENCE</scope>
    <source>
        <tissue evidence="10">Leaf</tissue>
    </source>
</reference>
<dbReference type="OrthoDB" id="4062651at2759"/>
<dbReference type="Gene3D" id="1.10.510.10">
    <property type="entry name" value="Transferase(Phosphotransferase) domain 1"/>
    <property type="match status" value="1"/>
</dbReference>